<organism evidence="3 4">
    <name type="scientific">Tetranychus urticae</name>
    <name type="common">Two-spotted spider mite</name>
    <dbReference type="NCBI Taxonomy" id="32264"/>
    <lineage>
        <taxon>Eukaryota</taxon>
        <taxon>Metazoa</taxon>
        <taxon>Ecdysozoa</taxon>
        <taxon>Arthropoda</taxon>
        <taxon>Chelicerata</taxon>
        <taxon>Arachnida</taxon>
        <taxon>Acari</taxon>
        <taxon>Acariformes</taxon>
        <taxon>Trombidiformes</taxon>
        <taxon>Prostigmata</taxon>
        <taxon>Eleutherengona</taxon>
        <taxon>Raphignathae</taxon>
        <taxon>Tetranychoidea</taxon>
        <taxon>Tetranychidae</taxon>
        <taxon>Tetranychus</taxon>
    </lineage>
</organism>
<dbReference type="HOGENOM" id="CLU_421706_0_0_1"/>
<dbReference type="AlphaFoldDB" id="T1KDY5"/>
<feature type="transmembrane region" description="Helical" evidence="1">
    <location>
        <begin position="569"/>
        <end position="592"/>
    </location>
</feature>
<protein>
    <recommendedName>
        <fullName evidence="5">Sema domain-containing protein</fullName>
    </recommendedName>
</protein>
<reference evidence="4" key="1">
    <citation type="submission" date="2011-08" db="EMBL/GenBank/DDBJ databases">
        <authorList>
            <person name="Rombauts S."/>
        </authorList>
    </citation>
    <scope>NUCLEOTIDE SEQUENCE</scope>
    <source>
        <strain evidence="4">London</strain>
    </source>
</reference>
<proteinExistence type="predicted"/>
<dbReference type="Proteomes" id="UP000015104">
    <property type="component" value="Unassembled WGS sequence"/>
</dbReference>
<reference evidence="3" key="2">
    <citation type="submission" date="2015-06" db="UniProtKB">
        <authorList>
            <consortium name="EnsemblMetazoa"/>
        </authorList>
    </citation>
    <scope>IDENTIFICATION</scope>
</reference>
<feature type="signal peptide" evidence="2">
    <location>
        <begin position="1"/>
        <end position="21"/>
    </location>
</feature>
<evidence type="ECO:0000256" key="1">
    <source>
        <dbReference type="SAM" id="Phobius"/>
    </source>
</evidence>
<accession>T1KDY5</accession>
<keyword evidence="1" id="KW-0472">Membrane</keyword>
<keyword evidence="1" id="KW-0812">Transmembrane</keyword>
<keyword evidence="1" id="KW-1133">Transmembrane helix</keyword>
<evidence type="ECO:0000313" key="4">
    <source>
        <dbReference type="Proteomes" id="UP000015104"/>
    </source>
</evidence>
<evidence type="ECO:0000313" key="3">
    <source>
        <dbReference type="EnsemblMetazoa" id="tetur09g04660.1"/>
    </source>
</evidence>
<evidence type="ECO:0008006" key="5">
    <source>
        <dbReference type="Google" id="ProtNLM"/>
    </source>
</evidence>
<sequence>MITLFYRNTLLFIFLVKMTVSSKYFKQYRLASHKVHHQVFPSEAYDGSYTVYVAGEVFTIKVPAIVEDDPHKIVKWKVMNSNPNRLIYISGTEAYIMIDQLNKTKLDYPGSIQHSIIVLGNNEALYIPTFDHSSTLIPIINRNYFALLYADEKEEKIKIVESIKWLAPSDKVYIGEWSMLDHITIGTKLYILLKRTLNNIIKYGEQFSSHNEIFITRLSLSVGERFLESAVELNIRVSFAIYQAQFLMIFDGSEKQRLSILVRGENSIGEAVLFRGFLPKFDNRFDTVVRSCKTINVCKQMHLHLRSGSADCYSKGNCPFNEKLYPTGALELPLQNFDQIPVNATLRTFNAGHVDAYYNFVYFYQEKMFYCRLKQTSTLNCNQKILLYGFAHIADPILNVVSGKTFLLAGSGSATNVSNIDPYPCFEYYNCADCIMYGLTFGCIWTNMTCKQLLPDQEFNIYLYTVNHCLTIVSFSLDYLRQAVNILKIEFEKTFKIKNRIEEISISVGLDDCVNINLGDSSLTCELHLRTSGNFTLVVYLSNDAYLDSTTIMAIASERIEINESNGDLSILFALLLFGIVVVAIFVIYLVIINIPYHQPTILPRLGETTRTFRSRLSDYLGSTLGSQGASFGSKTLTELTFDRQRKKKLKANKK</sequence>
<feature type="chain" id="PRO_5007729148" description="Sema domain-containing protein" evidence="2">
    <location>
        <begin position="22"/>
        <end position="655"/>
    </location>
</feature>
<keyword evidence="4" id="KW-1185">Reference proteome</keyword>
<evidence type="ECO:0000256" key="2">
    <source>
        <dbReference type="SAM" id="SignalP"/>
    </source>
</evidence>
<dbReference type="EMBL" id="CAEY01002033">
    <property type="status" value="NOT_ANNOTATED_CDS"/>
    <property type="molecule type" value="Genomic_DNA"/>
</dbReference>
<dbReference type="EnsemblMetazoa" id="tetur09g04660.1">
    <property type="protein sequence ID" value="tetur09g04660.1"/>
    <property type="gene ID" value="tetur09g04660"/>
</dbReference>
<name>T1KDY5_TETUR</name>
<keyword evidence="2" id="KW-0732">Signal</keyword>